<evidence type="ECO:0000313" key="6">
    <source>
        <dbReference type="WBParaSite" id="ECPE_0001037801-mRNA-1"/>
    </source>
</evidence>
<dbReference type="InterPro" id="IPR036322">
    <property type="entry name" value="WD40_repeat_dom_sf"/>
</dbReference>
<dbReference type="EMBL" id="UZAN01048927">
    <property type="protein sequence ID" value="VDP86912.1"/>
    <property type="molecule type" value="Genomic_DNA"/>
</dbReference>
<dbReference type="GO" id="GO:0034388">
    <property type="term" value="C:Pwp2p-containing subcomplex of 90S preribosome"/>
    <property type="evidence" value="ECO:0007669"/>
    <property type="project" value="TreeGrafter"/>
</dbReference>
<dbReference type="InterPro" id="IPR051570">
    <property type="entry name" value="TBC1_cilium_biogenesis"/>
</dbReference>
<dbReference type="Proteomes" id="UP000272942">
    <property type="component" value="Unassembled WGS sequence"/>
</dbReference>
<keyword evidence="1 3" id="KW-0853">WD repeat</keyword>
<gene>
    <name evidence="4" type="ORF">ECPE_LOCUS10346</name>
</gene>
<evidence type="ECO:0000256" key="1">
    <source>
        <dbReference type="ARBA" id="ARBA00022574"/>
    </source>
</evidence>
<dbReference type="InterPro" id="IPR001680">
    <property type="entry name" value="WD40_rpt"/>
</dbReference>
<evidence type="ECO:0000313" key="4">
    <source>
        <dbReference type="EMBL" id="VDP86912.1"/>
    </source>
</evidence>
<evidence type="ECO:0000256" key="2">
    <source>
        <dbReference type="ARBA" id="ARBA00022737"/>
    </source>
</evidence>
<dbReference type="GO" id="GO:0030515">
    <property type="term" value="F:snoRNA binding"/>
    <property type="evidence" value="ECO:0007669"/>
    <property type="project" value="TreeGrafter"/>
</dbReference>
<accession>A0A183ATR1</accession>
<sequence length="298" mass="32914">MWDLTNHHCFATLTGHSGPVWDFAVSPDCQLLVSGAADAQLRVWRLSHSTHDECEVPTAPVAMQSENPDSLIVPLTQHRSLVCAEFLGSVQRNGSRRVHTLCFDGTGTFLISQSFERNLEIFRLLDQGAQAKRLRKKAKKAKGKGSPPEEVKLEINDILRPILRITLPAKVSSCATLSARPWWKNGVVCEQRLRRAQSNWVSWCMSSDSMELEILQGWFLCALKNNAVEELEANLPATGSSKVQTVQISRGSAKSSCVRLLNEISAPGHRTVPIACALTSDGLGVFTLARTEAKLWSR</sequence>
<evidence type="ECO:0000256" key="3">
    <source>
        <dbReference type="PROSITE-ProRule" id="PRU00221"/>
    </source>
</evidence>
<reference evidence="6" key="1">
    <citation type="submission" date="2016-06" db="UniProtKB">
        <authorList>
            <consortium name="WormBaseParasite"/>
        </authorList>
    </citation>
    <scope>IDENTIFICATION</scope>
</reference>
<organism evidence="6">
    <name type="scientific">Echinostoma caproni</name>
    <dbReference type="NCBI Taxonomy" id="27848"/>
    <lineage>
        <taxon>Eukaryota</taxon>
        <taxon>Metazoa</taxon>
        <taxon>Spiralia</taxon>
        <taxon>Lophotrochozoa</taxon>
        <taxon>Platyhelminthes</taxon>
        <taxon>Trematoda</taxon>
        <taxon>Digenea</taxon>
        <taxon>Plagiorchiida</taxon>
        <taxon>Echinostomata</taxon>
        <taxon>Echinostomatoidea</taxon>
        <taxon>Echinostomatidae</taxon>
        <taxon>Echinostoma</taxon>
    </lineage>
</organism>
<dbReference type="GO" id="GO:0032040">
    <property type="term" value="C:small-subunit processome"/>
    <property type="evidence" value="ECO:0007669"/>
    <property type="project" value="TreeGrafter"/>
</dbReference>
<dbReference type="Gene3D" id="2.130.10.10">
    <property type="entry name" value="YVTN repeat-like/Quinoprotein amine dehydrogenase"/>
    <property type="match status" value="1"/>
</dbReference>
<dbReference type="OrthoDB" id="407922at2759"/>
<dbReference type="GO" id="GO:0030490">
    <property type="term" value="P:maturation of SSU-rRNA"/>
    <property type="evidence" value="ECO:0007669"/>
    <property type="project" value="TreeGrafter"/>
</dbReference>
<dbReference type="PROSITE" id="PS50082">
    <property type="entry name" value="WD_REPEATS_2"/>
    <property type="match status" value="1"/>
</dbReference>
<keyword evidence="5" id="KW-1185">Reference proteome</keyword>
<protein>
    <submittedName>
        <fullName evidence="6">WD_REPEATS_REGION domain-containing protein</fullName>
    </submittedName>
</protein>
<dbReference type="SUPFAM" id="SSF50978">
    <property type="entry name" value="WD40 repeat-like"/>
    <property type="match status" value="1"/>
</dbReference>
<name>A0A183ATR1_9TREM</name>
<keyword evidence="2" id="KW-0677">Repeat</keyword>
<dbReference type="PANTHER" id="PTHR19853">
    <property type="entry name" value="WD REPEAT CONTAINING PROTEIN 3 WDR3"/>
    <property type="match status" value="1"/>
</dbReference>
<dbReference type="PANTHER" id="PTHR19853:SF0">
    <property type="entry name" value="WD REPEAT-CONTAINING PROTEIN 3"/>
    <property type="match status" value="1"/>
</dbReference>
<dbReference type="Pfam" id="PF00400">
    <property type="entry name" value="WD40"/>
    <property type="match status" value="1"/>
</dbReference>
<reference evidence="4 5" key="2">
    <citation type="submission" date="2018-11" db="EMBL/GenBank/DDBJ databases">
        <authorList>
            <consortium name="Pathogen Informatics"/>
        </authorList>
    </citation>
    <scope>NUCLEOTIDE SEQUENCE [LARGE SCALE GENOMIC DNA]</scope>
    <source>
        <strain evidence="4 5">Egypt</strain>
    </source>
</reference>
<evidence type="ECO:0000313" key="5">
    <source>
        <dbReference type="Proteomes" id="UP000272942"/>
    </source>
</evidence>
<feature type="repeat" description="WD" evidence="3">
    <location>
        <begin position="13"/>
        <end position="47"/>
    </location>
</feature>
<dbReference type="AlphaFoldDB" id="A0A183ATR1"/>
<dbReference type="SMART" id="SM00320">
    <property type="entry name" value="WD40"/>
    <property type="match status" value="2"/>
</dbReference>
<dbReference type="InterPro" id="IPR015943">
    <property type="entry name" value="WD40/YVTN_repeat-like_dom_sf"/>
</dbReference>
<dbReference type="PROSITE" id="PS50294">
    <property type="entry name" value="WD_REPEATS_REGION"/>
    <property type="match status" value="1"/>
</dbReference>
<proteinExistence type="predicted"/>
<dbReference type="WBParaSite" id="ECPE_0001037801-mRNA-1">
    <property type="protein sequence ID" value="ECPE_0001037801-mRNA-1"/>
    <property type="gene ID" value="ECPE_0001037801"/>
</dbReference>